<organism evidence="2 3">
    <name type="scientific">Desulfopila aestuarii DSM 18488</name>
    <dbReference type="NCBI Taxonomy" id="1121416"/>
    <lineage>
        <taxon>Bacteria</taxon>
        <taxon>Pseudomonadati</taxon>
        <taxon>Thermodesulfobacteriota</taxon>
        <taxon>Desulfobulbia</taxon>
        <taxon>Desulfobulbales</taxon>
        <taxon>Desulfocapsaceae</taxon>
        <taxon>Desulfopila</taxon>
    </lineage>
</organism>
<dbReference type="NCBIfam" id="NF006395">
    <property type="entry name" value="PRK08644.1"/>
    <property type="match status" value="1"/>
</dbReference>
<dbReference type="PANTHER" id="PTHR43267:SF3">
    <property type="entry name" value="THIF PROTEIN"/>
    <property type="match status" value="1"/>
</dbReference>
<dbReference type="InterPro" id="IPR035985">
    <property type="entry name" value="Ubiquitin-activating_enz"/>
</dbReference>
<gene>
    <name evidence="2" type="ORF">SAMN02745220_02691</name>
</gene>
<dbReference type="InterPro" id="IPR000594">
    <property type="entry name" value="ThiF_NAD_FAD-bd"/>
</dbReference>
<dbReference type="Proteomes" id="UP000184603">
    <property type="component" value="Unassembled WGS sequence"/>
</dbReference>
<protein>
    <submittedName>
        <fullName evidence="2">Sulfur carrier protein ThiS adenylyltransferase</fullName>
    </submittedName>
</protein>
<keyword evidence="3" id="KW-1185">Reference proteome</keyword>
<accession>A0A1M7Y936</accession>
<dbReference type="RefSeq" id="WP_073613974.1">
    <property type="nucleotide sequence ID" value="NZ_FRFE01000012.1"/>
</dbReference>
<dbReference type="OrthoDB" id="9804286at2"/>
<dbReference type="GO" id="GO:0061503">
    <property type="term" value="F:tRNA threonylcarbamoyladenosine dehydratase"/>
    <property type="evidence" value="ECO:0007669"/>
    <property type="project" value="TreeGrafter"/>
</dbReference>
<name>A0A1M7Y936_9BACT</name>
<dbReference type="AlphaFoldDB" id="A0A1M7Y936"/>
<feature type="domain" description="THIF-type NAD/FAD binding fold" evidence="1">
    <location>
        <begin position="2"/>
        <end position="126"/>
    </location>
</feature>
<dbReference type="Gene3D" id="3.40.50.720">
    <property type="entry name" value="NAD(P)-binding Rossmann-like Domain"/>
    <property type="match status" value="1"/>
</dbReference>
<dbReference type="GO" id="GO:0016779">
    <property type="term" value="F:nucleotidyltransferase activity"/>
    <property type="evidence" value="ECO:0007669"/>
    <property type="project" value="UniProtKB-KW"/>
</dbReference>
<dbReference type="GO" id="GO:0008641">
    <property type="term" value="F:ubiquitin-like modifier activating enzyme activity"/>
    <property type="evidence" value="ECO:0007669"/>
    <property type="project" value="InterPro"/>
</dbReference>
<dbReference type="SUPFAM" id="SSF69572">
    <property type="entry name" value="Activating enzymes of the ubiquitin-like proteins"/>
    <property type="match status" value="1"/>
</dbReference>
<dbReference type="EMBL" id="FRFE01000012">
    <property type="protein sequence ID" value="SHO49091.1"/>
    <property type="molecule type" value="Genomic_DNA"/>
</dbReference>
<dbReference type="STRING" id="1121416.SAMN02745220_02691"/>
<dbReference type="GO" id="GO:0061504">
    <property type="term" value="P:cyclic threonylcarbamoyladenosine biosynthetic process"/>
    <property type="evidence" value="ECO:0007669"/>
    <property type="project" value="TreeGrafter"/>
</dbReference>
<evidence type="ECO:0000313" key="3">
    <source>
        <dbReference type="Proteomes" id="UP000184603"/>
    </source>
</evidence>
<dbReference type="PANTHER" id="PTHR43267">
    <property type="entry name" value="TRNA THREONYLCARBAMOYLADENOSINE DEHYDRATASE"/>
    <property type="match status" value="1"/>
</dbReference>
<dbReference type="Pfam" id="PF00899">
    <property type="entry name" value="ThiF"/>
    <property type="match status" value="1"/>
</dbReference>
<evidence type="ECO:0000313" key="2">
    <source>
        <dbReference type="EMBL" id="SHO49091.1"/>
    </source>
</evidence>
<keyword evidence="2" id="KW-0808">Transferase</keyword>
<reference evidence="2 3" key="1">
    <citation type="submission" date="2016-12" db="EMBL/GenBank/DDBJ databases">
        <authorList>
            <person name="Song W.-J."/>
            <person name="Kurnit D.M."/>
        </authorList>
    </citation>
    <scope>NUCLEOTIDE SEQUENCE [LARGE SCALE GENOMIC DNA]</scope>
    <source>
        <strain evidence="2 3">DSM 18488</strain>
    </source>
</reference>
<evidence type="ECO:0000259" key="1">
    <source>
        <dbReference type="Pfam" id="PF00899"/>
    </source>
</evidence>
<sequence length="178" mass="19839">MKVGIAGVGGIGSNVAFNLVRAGWRELKLVDMDRIESSNLNRQFYFADQLGRYKTEALRENLLRIEPSAEIESLVLQLDESNIISSFVDCGVIVEGFDNVTTKKMLVESFAERNVPVISACGIAGFALSEVGRRRIGNCEIVGDFTTDFNEAELYCPKIQVIAAMMADRVLQRIREQR</sequence>
<proteinExistence type="predicted"/>
<keyword evidence="2" id="KW-0548">Nucleotidyltransferase</keyword>
<dbReference type="InterPro" id="IPR045886">
    <property type="entry name" value="ThiF/MoeB/HesA"/>
</dbReference>